<organism evidence="1 2">
    <name type="scientific">Cronobacter dublinensis 1210</name>
    <dbReference type="NCBI Taxonomy" id="1208656"/>
    <lineage>
        <taxon>Bacteria</taxon>
        <taxon>Pseudomonadati</taxon>
        <taxon>Pseudomonadota</taxon>
        <taxon>Gammaproteobacteria</taxon>
        <taxon>Enterobacterales</taxon>
        <taxon>Enterobacteriaceae</taxon>
        <taxon>Cronobacter</taxon>
    </lineage>
</organism>
<gene>
    <name evidence="1" type="ORF">BN134_4039</name>
</gene>
<evidence type="ECO:0000313" key="1">
    <source>
        <dbReference type="EMBL" id="CCJ83265.1"/>
    </source>
</evidence>
<sequence>MSHLRRSAFASTLALTLPAGISATQAARSGGFFIFRPLG</sequence>
<comment type="caution">
    <text evidence="1">The sequence shown here is derived from an EMBL/GenBank/DDBJ whole genome shotgun (WGS) entry which is preliminary data.</text>
</comment>
<reference evidence="2" key="1">
    <citation type="journal article" date="2012" name="PLoS ONE">
        <title>Comparative analysis of genome sequences covering the seven cronobacter species.</title>
        <authorList>
            <person name="Joseph S."/>
            <person name="Desai P."/>
            <person name="Ji Y."/>
            <person name="Cummings C.A."/>
            <person name="Shih R."/>
            <person name="Degoricija L."/>
            <person name="Rico A."/>
            <person name="Brzoska P."/>
            <person name="Hamby S.E."/>
            <person name="Masood N."/>
            <person name="Hariri S."/>
            <person name="Sonbol H."/>
            <person name="Chuzhanova N."/>
            <person name="McClelland M."/>
            <person name="Furtado M.R."/>
            <person name="Forsythe S.J."/>
        </authorList>
    </citation>
    <scope>NUCLEOTIDE SEQUENCE [LARGE SCALE GENOMIC DNA]</scope>
    <source>
        <strain evidence="2">1210</strain>
    </source>
</reference>
<evidence type="ECO:0000313" key="2">
    <source>
        <dbReference type="Proteomes" id="UP000009342"/>
    </source>
</evidence>
<accession>A0ABP1WE26</accession>
<keyword evidence="2" id="KW-1185">Reference proteome</keyword>
<proteinExistence type="predicted"/>
<dbReference type="Proteomes" id="UP000009342">
    <property type="component" value="Unassembled WGS sequence"/>
</dbReference>
<name>A0ABP1WE26_9ENTR</name>
<dbReference type="EMBL" id="CAKZ01000193">
    <property type="protein sequence ID" value="CCJ83265.1"/>
    <property type="molecule type" value="Genomic_DNA"/>
</dbReference>
<protein>
    <submittedName>
        <fullName evidence="1">Uncharacterized protein</fullName>
    </submittedName>
</protein>